<dbReference type="InterPro" id="IPR011611">
    <property type="entry name" value="PfkB_dom"/>
</dbReference>
<dbReference type="PANTHER" id="PTHR45769">
    <property type="entry name" value="ADENOSINE KINASE"/>
    <property type="match status" value="1"/>
</dbReference>
<keyword evidence="9 11" id="KW-0067">ATP-binding</keyword>
<gene>
    <name evidence="13" type="ORF">PNOK_0253700</name>
</gene>
<name>A0A286USL3_9AGAM</name>
<comment type="caution">
    <text evidence="13">The sequence shown here is derived from an EMBL/GenBank/DDBJ whole genome shotgun (WGS) entry which is preliminary data.</text>
</comment>
<organism evidence="13 14">
    <name type="scientific">Pyrrhoderma noxium</name>
    <dbReference type="NCBI Taxonomy" id="2282107"/>
    <lineage>
        <taxon>Eukaryota</taxon>
        <taxon>Fungi</taxon>
        <taxon>Dikarya</taxon>
        <taxon>Basidiomycota</taxon>
        <taxon>Agaricomycotina</taxon>
        <taxon>Agaricomycetes</taxon>
        <taxon>Hymenochaetales</taxon>
        <taxon>Hymenochaetaceae</taxon>
        <taxon>Pyrrhoderma</taxon>
    </lineage>
</organism>
<comment type="similarity">
    <text evidence="3 11">Belongs to the carbohydrate kinase PfkB family.</text>
</comment>
<dbReference type="InterPro" id="IPR001805">
    <property type="entry name" value="Adenokinase"/>
</dbReference>
<dbReference type="InterPro" id="IPR002173">
    <property type="entry name" value="Carboh/pur_kinase_PfkB_CS"/>
</dbReference>
<evidence type="ECO:0000256" key="3">
    <source>
        <dbReference type="ARBA" id="ARBA00010688"/>
    </source>
</evidence>
<dbReference type="AlphaFoldDB" id="A0A286USL3"/>
<dbReference type="InterPro" id="IPR029056">
    <property type="entry name" value="Ribokinase-like"/>
</dbReference>
<keyword evidence="14" id="KW-1185">Reference proteome</keyword>
<keyword evidence="5 11" id="KW-0808">Transferase</keyword>
<dbReference type="STRING" id="2282107.A0A286USL3"/>
<dbReference type="EC" id="2.7.1.20" evidence="4 11"/>
<protein>
    <recommendedName>
        <fullName evidence="4 11">Adenosine kinase</fullName>
        <shortName evidence="11">AK</shortName>
        <ecNumber evidence="4 11">2.7.1.20</ecNumber>
    </recommendedName>
    <alternativeName>
        <fullName evidence="11">Adenosine 5'-phosphotransferase</fullName>
    </alternativeName>
</protein>
<dbReference type="InParanoid" id="A0A286USL3"/>
<dbReference type="SUPFAM" id="SSF53613">
    <property type="entry name" value="Ribokinase-like"/>
    <property type="match status" value="1"/>
</dbReference>
<evidence type="ECO:0000256" key="11">
    <source>
        <dbReference type="RuleBase" id="RU368116"/>
    </source>
</evidence>
<dbReference type="PROSITE" id="PS00584">
    <property type="entry name" value="PFKB_KINASES_2"/>
    <property type="match status" value="1"/>
</dbReference>
<sequence length="329" mass="35347">MQVTDGEELLKKYKLNANDAILAGDEHATIYDELVQNYKPTYVAGGASQNAARGAAYLLPPNSVVYTGCVGNDVLADQLRAANKREGLVDAYLVKEGEKTGACAVVITGHHRSLVTTLRAAEKFEFSYLQSPTIAPLLDAAKFFYVEGFFLTHGTESALYVAKKASEAGKVFVLNLSAPFIPQFFKTQLDQILPYCDIVIGNEAEAETWAEATGQPDKKDFQAVARALALTPKSNPSRARTVIITQGPQNTIVVNASDNAEPKIHPVHPLKDEEIVDTNGAGDAFAGGVLGALVAGKTLDEAVEVGHKMGAMCVQQVGPQYKWPKVQIL</sequence>
<dbReference type="Pfam" id="PF00294">
    <property type="entry name" value="PfkB"/>
    <property type="match status" value="1"/>
</dbReference>
<keyword evidence="11" id="KW-0460">Magnesium</keyword>
<dbReference type="GO" id="GO:0044209">
    <property type="term" value="P:AMP salvage"/>
    <property type="evidence" value="ECO:0007669"/>
    <property type="project" value="UniProtKB-UniRule"/>
</dbReference>
<dbReference type="Gene3D" id="3.30.1110.10">
    <property type="match status" value="1"/>
</dbReference>
<dbReference type="PRINTS" id="PR00989">
    <property type="entry name" value="ADENOKINASE"/>
</dbReference>
<dbReference type="Proteomes" id="UP000217199">
    <property type="component" value="Unassembled WGS sequence"/>
</dbReference>
<accession>A0A286USL3</accession>
<dbReference type="GO" id="GO:0005829">
    <property type="term" value="C:cytosol"/>
    <property type="evidence" value="ECO:0007669"/>
    <property type="project" value="TreeGrafter"/>
</dbReference>
<dbReference type="OrthoDB" id="432447at2759"/>
<dbReference type="FunCoup" id="A0A286USL3">
    <property type="interactions" value="438"/>
</dbReference>
<comment type="cofactor">
    <cofactor evidence="1 11">
        <name>Mg(2+)</name>
        <dbReference type="ChEBI" id="CHEBI:18420"/>
    </cofactor>
</comment>
<evidence type="ECO:0000256" key="6">
    <source>
        <dbReference type="ARBA" id="ARBA00022726"/>
    </source>
</evidence>
<dbReference type="CDD" id="cd01168">
    <property type="entry name" value="adenosine_kinase"/>
    <property type="match status" value="1"/>
</dbReference>
<evidence type="ECO:0000259" key="12">
    <source>
        <dbReference type="Pfam" id="PF00294"/>
    </source>
</evidence>
<proteinExistence type="inferred from homology"/>
<evidence type="ECO:0000256" key="4">
    <source>
        <dbReference type="ARBA" id="ARBA00012119"/>
    </source>
</evidence>
<evidence type="ECO:0000313" key="13">
    <source>
        <dbReference type="EMBL" id="PAV22580.1"/>
    </source>
</evidence>
<evidence type="ECO:0000256" key="5">
    <source>
        <dbReference type="ARBA" id="ARBA00022679"/>
    </source>
</evidence>
<keyword evidence="8 11" id="KW-0418">Kinase</keyword>
<evidence type="ECO:0000313" key="14">
    <source>
        <dbReference type="Proteomes" id="UP000217199"/>
    </source>
</evidence>
<comment type="pathway">
    <text evidence="2 11">Purine metabolism; AMP biosynthesis via salvage pathway; AMP from adenosine: step 1/1.</text>
</comment>
<comment type="catalytic activity">
    <reaction evidence="11">
        <text>adenosine + ATP = AMP + ADP + H(+)</text>
        <dbReference type="Rhea" id="RHEA:20824"/>
        <dbReference type="ChEBI" id="CHEBI:15378"/>
        <dbReference type="ChEBI" id="CHEBI:16335"/>
        <dbReference type="ChEBI" id="CHEBI:30616"/>
        <dbReference type="ChEBI" id="CHEBI:456215"/>
        <dbReference type="ChEBI" id="CHEBI:456216"/>
        <dbReference type="EC" id="2.7.1.20"/>
    </reaction>
</comment>
<feature type="active site" description="Proton acceptor" evidence="10">
    <location>
        <position position="283"/>
    </location>
</feature>
<keyword evidence="6 11" id="KW-0660">Purine salvage</keyword>
<dbReference type="Gene3D" id="3.40.1190.20">
    <property type="match status" value="1"/>
</dbReference>
<dbReference type="PANTHER" id="PTHR45769:SF3">
    <property type="entry name" value="ADENOSINE KINASE"/>
    <property type="match status" value="1"/>
</dbReference>
<dbReference type="GO" id="GO:0006144">
    <property type="term" value="P:purine nucleobase metabolic process"/>
    <property type="evidence" value="ECO:0007669"/>
    <property type="project" value="TreeGrafter"/>
</dbReference>
<dbReference type="GO" id="GO:0006166">
    <property type="term" value="P:purine ribonucleoside salvage"/>
    <property type="evidence" value="ECO:0007669"/>
    <property type="project" value="UniProtKB-KW"/>
</dbReference>
<evidence type="ECO:0000256" key="8">
    <source>
        <dbReference type="ARBA" id="ARBA00022777"/>
    </source>
</evidence>
<evidence type="ECO:0000256" key="2">
    <source>
        <dbReference type="ARBA" id="ARBA00004801"/>
    </source>
</evidence>
<evidence type="ECO:0000256" key="7">
    <source>
        <dbReference type="ARBA" id="ARBA00022741"/>
    </source>
</evidence>
<evidence type="ECO:0000256" key="10">
    <source>
        <dbReference type="PIRSR" id="PIRSR601805-1"/>
    </source>
</evidence>
<reference evidence="13 14" key="1">
    <citation type="journal article" date="2017" name="Mol. Ecol.">
        <title>Comparative and population genomic landscape of Phellinus noxius: A hypervariable fungus causing root rot in trees.</title>
        <authorList>
            <person name="Chung C.L."/>
            <person name="Lee T.J."/>
            <person name="Akiba M."/>
            <person name="Lee H.H."/>
            <person name="Kuo T.H."/>
            <person name="Liu D."/>
            <person name="Ke H.M."/>
            <person name="Yokoi T."/>
            <person name="Roa M.B."/>
            <person name="Lu M.J."/>
            <person name="Chang Y.Y."/>
            <person name="Ann P.J."/>
            <person name="Tsai J.N."/>
            <person name="Chen C.Y."/>
            <person name="Tzean S.S."/>
            <person name="Ota Y."/>
            <person name="Hattori T."/>
            <person name="Sahashi N."/>
            <person name="Liou R.F."/>
            <person name="Kikuchi T."/>
            <person name="Tsai I.J."/>
        </authorList>
    </citation>
    <scope>NUCLEOTIDE SEQUENCE [LARGE SCALE GENOMIC DNA]</scope>
    <source>
        <strain evidence="13 14">FFPRI411160</strain>
    </source>
</reference>
<evidence type="ECO:0000256" key="1">
    <source>
        <dbReference type="ARBA" id="ARBA00001946"/>
    </source>
</evidence>
<dbReference type="GO" id="GO:0005524">
    <property type="term" value="F:ATP binding"/>
    <property type="evidence" value="ECO:0007669"/>
    <property type="project" value="UniProtKB-UniRule"/>
</dbReference>
<dbReference type="GO" id="GO:0005634">
    <property type="term" value="C:nucleus"/>
    <property type="evidence" value="ECO:0007669"/>
    <property type="project" value="TreeGrafter"/>
</dbReference>
<comment type="function">
    <text evidence="11">ATP dependent phosphorylation of adenosine and other related nucleoside analogs to monophosphate derivatives.</text>
</comment>
<dbReference type="GO" id="GO:0004001">
    <property type="term" value="F:adenosine kinase activity"/>
    <property type="evidence" value="ECO:0007669"/>
    <property type="project" value="UniProtKB-UniRule"/>
</dbReference>
<dbReference type="UniPathway" id="UPA00588">
    <property type="reaction ID" value="UER00659"/>
</dbReference>
<dbReference type="EMBL" id="NBII01000002">
    <property type="protein sequence ID" value="PAV22580.1"/>
    <property type="molecule type" value="Genomic_DNA"/>
</dbReference>
<feature type="domain" description="Carbohydrate kinase PfkB" evidence="12">
    <location>
        <begin position="18"/>
        <end position="325"/>
    </location>
</feature>
<evidence type="ECO:0000256" key="9">
    <source>
        <dbReference type="ARBA" id="ARBA00022840"/>
    </source>
</evidence>
<keyword evidence="7 11" id="KW-0547">Nucleotide-binding</keyword>